<dbReference type="GO" id="GO:0008234">
    <property type="term" value="F:cysteine-type peptidase activity"/>
    <property type="evidence" value="ECO:0007669"/>
    <property type="project" value="UniProtKB-KW"/>
</dbReference>
<evidence type="ECO:0000256" key="3">
    <source>
        <dbReference type="ARBA" id="ARBA00022729"/>
    </source>
</evidence>
<dbReference type="Proteomes" id="UP000325606">
    <property type="component" value="Chromosome"/>
</dbReference>
<evidence type="ECO:0000259" key="7">
    <source>
        <dbReference type="PROSITE" id="PS51935"/>
    </source>
</evidence>
<keyword evidence="5" id="KW-0788">Thiol protease</keyword>
<feature type="domain" description="NlpC/P60" evidence="7">
    <location>
        <begin position="38"/>
        <end position="158"/>
    </location>
</feature>
<dbReference type="PROSITE" id="PS51257">
    <property type="entry name" value="PROKAR_LIPOPROTEIN"/>
    <property type="match status" value="1"/>
</dbReference>
<organism evidence="8 9">
    <name type="scientific">Nitrincola iocasae</name>
    <dbReference type="NCBI Taxonomy" id="2614693"/>
    <lineage>
        <taxon>Bacteria</taxon>
        <taxon>Pseudomonadati</taxon>
        <taxon>Pseudomonadota</taxon>
        <taxon>Gammaproteobacteria</taxon>
        <taxon>Oceanospirillales</taxon>
        <taxon>Oceanospirillaceae</taxon>
        <taxon>Nitrincola</taxon>
    </lineage>
</organism>
<evidence type="ECO:0000256" key="2">
    <source>
        <dbReference type="ARBA" id="ARBA00022670"/>
    </source>
</evidence>
<gene>
    <name evidence="8" type="ORF">F5I99_14870</name>
</gene>
<protein>
    <submittedName>
        <fullName evidence="8">Glycoside hydrolase</fullName>
    </submittedName>
</protein>
<evidence type="ECO:0000256" key="4">
    <source>
        <dbReference type="ARBA" id="ARBA00022801"/>
    </source>
</evidence>
<evidence type="ECO:0000256" key="5">
    <source>
        <dbReference type="ARBA" id="ARBA00022807"/>
    </source>
</evidence>
<dbReference type="SUPFAM" id="SSF54001">
    <property type="entry name" value="Cysteine proteinases"/>
    <property type="match status" value="1"/>
</dbReference>
<dbReference type="Pfam" id="PF00877">
    <property type="entry name" value="NLPC_P60"/>
    <property type="match status" value="1"/>
</dbReference>
<sequence length="166" mass="18425">MRNILLLTLLLLLTGCFSTGRQVSQPLTSAPEIVGMQGDIRLVLEQQYQAWAGTPYRLGGDDRQGIDCSALVQSIFTDAFDVQLPRTTSEQVAVGDVVTRQALQPLDLVFFRTGRNQHVGIYLGAGEFLHASTSRGVMISKLDNPYWKRNFWTARRPVEALQIASS</sequence>
<keyword evidence="2" id="KW-0645">Protease</keyword>
<dbReference type="KEGG" id="nik:F5I99_14870"/>
<dbReference type="GO" id="GO:0006508">
    <property type="term" value="P:proteolysis"/>
    <property type="evidence" value="ECO:0007669"/>
    <property type="project" value="UniProtKB-KW"/>
</dbReference>
<name>A0A5J6LH87_9GAMM</name>
<keyword evidence="4 8" id="KW-0378">Hydrolase</keyword>
<dbReference type="PANTHER" id="PTHR47360:SF1">
    <property type="entry name" value="ENDOPEPTIDASE NLPC-RELATED"/>
    <property type="match status" value="1"/>
</dbReference>
<feature type="chain" id="PRO_5023845716" evidence="6">
    <location>
        <begin position="21"/>
        <end position="166"/>
    </location>
</feature>
<dbReference type="InterPro" id="IPR038765">
    <property type="entry name" value="Papain-like_cys_pep_sf"/>
</dbReference>
<reference evidence="8 9" key="1">
    <citation type="submission" date="2019-09" db="EMBL/GenBank/DDBJ databases">
        <title>Nitrincola iocasae sp. nov., a bacterium isolated from the sediment collected at a cold seep field in South China Sea.</title>
        <authorList>
            <person name="Zhang H."/>
            <person name="Wang H."/>
            <person name="Li C."/>
        </authorList>
    </citation>
    <scope>NUCLEOTIDE SEQUENCE [LARGE SCALE GENOMIC DNA]</scope>
    <source>
        <strain evidence="8 9">KXZD1103</strain>
    </source>
</reference>
<dbReference type="PANTHER" id="PTHR47360">
    <property type="entry name" value="MUREIN DD-ENDOPEPTIDASE MEPS/MUREIN LD-CARBOXYPEPTIDASE"/>
    <property type="match status" value="1"/>
</dbReference>
<evidence type="ECO:0000313" key="8">
    <source>
        <dbReference type="EMBL" id="QEW07672.1"/>
    </source>
</evidence>
<evidence type="ECO:0000256" key="1">
    <source>
        <dbReference type="ARBA" id="ARBA00007074"/>
    </source>
</evidence>
<comment type="similarity">
    <text evidence="1">Belongs to the peptidase C40 family.</text>
</comment>
<proteinExistence type="inferred from homology"/>
<dbReference type="AlphaFoldDB" id="A0A5J6LH87"/>
<accession>A0A5J6LH87</accession>
<dbReference type="Gene3D" id="3.90.1720.10">
    <property type="entry name" value="endopeptidase domain like (from Nostoc punctiforme)"/>
    <property type="match status" value="1"/>
</dbReference>
<evidence type="ECO:0000256" key="6">
    <source>
        <dbReference type="SAM" id="SignalP"/>
    </source>
</evidence>
<dbReference type="InterPro" id="IPR052062">
    <property type="entry name" value="Murein_DD/LD_carboxypeptidase"/>
</dbReference>
<keyword evidence="3 6" id="KW-0732">Signal</keyword>
<keyword evidence="9" id="KW-1185">Reference proteome</keyword>
<dbReference type="RefSeq" id="WP_151057330.1">
    <property type="nucleotide sequence ID" value="NZ_CP044222.1"/>
</dbReference>
<dbReference type="InterPro" id="IPR000064">
    <property type="entry name" value="NLP_P60_dom"/>
</dbReference>
<dbReference type="PROSITE" id="PS51935">
    <property type="entry name" value="NLPC_P60"/>
    <property type="match status" value="1"/>
</dbReference>
<evidence type="ECO:0000313" key="9">
    <source>
        <dbReference type="Proteomes" id="UP000325606"/>
    </source>
</evidence>
<dbReference type="EMBL" id="CP044222">
    <property type="protein sequence ID" value="QEW07672.1"/>
    <property type="molecule type" value="Genomic_DNA"/>
</dbReference>
<feature type="signal peptide" evidence="6">
    <location>
        <begin position="1"/>
        <end position="20"/>
    </location>
</feature>